<organism evidence="1">
    <name type="scientific">marine sediment metagenome</name>
    <dbReference type="NCBI Taxonomy" id="412755"/>
    <lineage>
        <taxon>unclassified sequences</taxon>
        <taxon>metagenomes</taxon>
        <taxon>ecological metagenomes</taxon>
    </lineage>
</organism>
<reference evidence="1" key="1">
    <citation type="journal article" date="2015" name="Nature">
        <title>Complex archaea that bridge the gap between prokaryotes and eukaryotes.</title>
        <authorList>
            <person name="Spang A."/>
            <person name="Saw J.H."/>
            <person name="Jorgensen S.L."/>
            <person name="Zaremba-Niedzwiedzka K."/>
            <person name="Martijn J."/>
            <person name="Lind A.E."/>
            <person name="van Eijk R."/>
            <person name="Schleper C."/>
            <person name="Guy L."/>
            <person name="Ettema T.J."/>
        </authorList>
    </citation>
    <scope>NUCLEOTIDE SEQUENCE</scope>
</reference>
<name>A0A0F9Q7R2_9ZZZZ</name>
<dbReference type="AlphaFoldDB" id="A0A0F9Q7R2"/>
<proteinExistence type="predicted"/>
<protein>
    <submittedName>
        <fullName evidence="1">Uncharacterized protein</fullName>
    </submittedName>
</protein>
<sequence length="131" mass="14218">MNTNKILGDAREKMCDIICGNCPTLDACTKEEHTICTDFPKMMADVFALSGITDIKCPECGGDGIKPVDTPFSGSLPSIDCPKCDNGVIKHPWKVSVTLENGELPEDIKNYDQDIADIIIGAGYRQVVELP</sequence>
<comment type="caution">
    <text evidence="1">The sequence shown here is derived from an EMBL/GenBank/DDBJ whole genome shotgun (WGS) entry which is preliminary data.</text>
</comment>
<accession>A0A0F9Q7R2</accession>
<gene>
    <name evidence="1" type="ORF">LCGC14_1128120</name>
</gene>
<dbReference type="EMBL" id="LAZR01005266">
    <property type="protein sequence ID" value="KKN01398.1"/>
    <property type="molecule type" value="Genomic_DNA"/>
</dbReference>
<evidence type="ECO:0000313" key="1">
    <source>
        <dbReference type="EMBL" id="KKN01398.1"/>
    </source>
</evidence>